<evidence type="ECO:0000256" key="1">
    <source>
        <dbReference type="ARBA" id="ARBA00022574"/>
    </source>
</evidence>
<feature type="region of interest" description="Disordered" evidence="4">
    <location>
        <begin position="34"/>
        <end position="62"/>
    </location>
</feature>
<dbReference type="OMA" id="WRINCDE"/>
<dbReference type="InterPro" id="IPR036869">
    <property type="entry name" value="J_dom_sf"/>
</dbReference>
<evidence type="ECO:0000256" key="3">
    <source>
        <dbReference type="PROSITE-ProRule" id="PRU00221"/>
    </source>
</evidence>
<dbReference type="SUPFAM" id="SSF46565">
    <property type="entry name" value="Chaperone J-domain"/>
    <property type="match status" value="1"/>
</dbReference>
<dbReference type="InterPro" id="IPR001680">
    <property type="entry name" value="WD40_rpt"/>
</dbReference>
<dbReference type="PROSITE" id="PS50076">
    <property type="entry name" value="DNAJ_2"/>
    <property type="match status" value="1"/>
</dbReference>
<keyword evidence="2" id="KW-0677">Repeat</keyword>
<dbReference type="InterPro" id="IPR020472">
    <property type="entry name" value="WD40_PAC1"/>
</dbReference>
<dbReference type="InterPro" id="IPR015943">
    <property type="entry name" value="WD40/YVTN_repeat-like_dom_sf"/>
</dbReference>
<feature type="domain" description="J" evidence="5">
    <location>
        <begin position="19"/>
        <end position="92"/>
    </location>
</feature>
<dbReference type="Gene3D" id="1.10.287.110">
    <property type="entry name" value="DnaJ domain"/>
    <property type="match status" value="1"/>
</dbReference>
<dbReference type="PRINTS" id="PR00320">
    <property type="entry name" value="GPROTEINBRPT"/>
</dbReference>
<accession>C1DZD5</accession>
<feature type="region of interest" description="Disordered" evidence="4">
    <location>
        <begin position="83"/>
        <end position="136"/>
    </location>
</feature>
<dbReference type="SMART" id="SM00271">
    <property type="entry name" value="DnaJ"/>
    <property type="match status" value="1"/>
</dbReference>
<dbReference type="AlphaFoldDB" id="C1DZD5"/>
<dbReference type="Proteomes" id="UP000002009">
    <property type="component" value="Chromosome 2"/>
</dbReference>
<dbReference type="KEGG" id="mis:MICPUN_98627"/>
<dbReference type="EMBL" id="CP001323">
    <property type="protein sequence ID" value="ACO61584.1"/>
    <property type="molecule type" value="Genomic_DNA"/>
</dbReference>
<keyword evidence="7" id="KW-1185">Reference proteome</keyword>
<feature type="repeat" description="WD" evidence="3">
    <location>
        <begin position="500"/>
        <end position="541"/>
    </location>
</feature>
<dbReference type="InParanoid" id="C1DZD5"/>
<evidence type="ECO:0000259" key="5">
    <source>
        <dbReference type="PROSITE" id="PS50076"/>
    </source>
</evidence>
<dbReference type="InterPro" id="IPR019775">
    <property type="entry name" value="WD40_repeat_CS"/>
</dbReference>
<evidence type="ECO:0000313" key="6">
    <source>
        <dbReference type="EMBL" id="ACO61584.1"/>
    </source>
</evidence>
<proteinExistence type="predicted"/>
<dbReference type="PROSITE" id="PS00678">
    <property type="entry name" value="WD_REPEATS_1"/>
    <property type="match status" value="1"/>
</dbReference>
<dbReference type="RefSeq" id="XP_002500326.1">
    <property type="nucleotide sequence ID" value="XM_002500280.1"/>
</dbReference>
<dbReference type="InterPro" id="IPR001623">
    <property type="entry name" value="DnaJ_domain"/>
</dbReference>
<evidence type="ECO:0000256" key="4">
    <source>
        <dbReference type="SAM" id="MobiDB-lite"/>
    </source>
</evidence>
<dbReference type="PROSITE" id="PS50294">
    <property type="entry name" value="WD_REPEATS_REGION"/>
    <property type="match status" value="3"/>
</dbReference>
<dbReference type="SUPFAM" id="SSF50978">
    <property type="entry name" value="WD40 repeat-like"/>
    <property type="match status" value="1"/>
</dbReference>
<dbReference type="OrthoDB" id="445556at2759"/>
<feature type="region of interest" description="Disordered" evidence="4">
    <location>
        <begin position="403"/>
        <end position="460"/>
    </location>
</feature>
<protein>
    <recommendedName>
        <fullName evidence="5">J domain-containing protein</fullName>
    </recommendedName>
</protein>
<dbReference type="PROSITE" id="PS50082">
    <property type="entry name" value="WD_REPEATS_2"/>
    <property type="match status" value="2"/>
</dbReference>
<feature type="region of interest" description="Disordered" evidence="4">
    <location>
        <begin position="1"/>
        <end position="20"/>
    </location>
</feature>
<dbReference type="SMART" id="SM00320">
    <property type="entry name" value="WD40"/>
    <property type="match status" value="5"/>
</dbReference>
<evidence type="ECO:0000256" key="2">
    <source>
        <dbReference type="ARBA" id="ARBA00022737"/>
    </source>
</evidence>
<dbReference type="PANTHER" id="PTHR19848">
    <property type="entry name" value="WD40 REPEAT PROTEIN"/>
    <property type="match status" value="1"/>
</dbReference>
<reference evidence="6 7" key="1">
    <citation type="journal article" date="2009" name="Science">
        <title>Green evolution and dynamic adaptations revealed by genomes of the marine picoeukaryotes Micromonas.</title>
        <authorList>
            <person name="Worden A.Z."/>
            <person name="Lee J.H."/>
            <person name="Mock T."/>
            <person name="Rouze P."/>
            <person name="Simmons M.P."/>
            <person name="Aerts A.L."/>
            <person name="Allen A.E."/>
            <person name="Cuvelier M.L."/>
            <person name="Derelle E."/>
            <person name="Everett M.V."/>
            <person name="Foulon E."/>
            <person name="Grimwood J."/>
            <person name="Gundlach H."/>
            <person name="Henrissat B."/>
            <person name="Napoli C."/>
            <person name="McDonald S.M."/>
            <person name="Parker M.S."/>
            <person name="Rombauts S."/>
            <person name="Salamov A."/>
            <person name="Von Dassow P."/>
            <person name="Badger J.H."/>
            <person name="Coutinho P.M."/>
            <person name="Demir E."/>
            <person name="Dubchak I."/>
            <person name="Gentemann C."/>
            <person name="Eikrem W."/>
            <person name="Gready J.E."/>
            <person name="John U."/>
            <person name="Lanier W."/>
            <person name="Lindquist E.A."/>
            <person name="Lucas S."/>
            <person name="Mayer K.F."/>
            <person name="Moreau H."/>
            <person name="Not F."/>
            <person name="Otillar R."/>
            <person name="Panaud O."/>
            <person name="Pangilinan J."/>
            <person name="Paulsen I."/>
            <person name="Piegu B."/>
            <person name="Poliakov A."/>
            <person name="Robbens S."/>
            <person name="Schmutz J."/>
            <person name="Toulza E."/>
            <person name="Wyss T."/>
            <person name="Zelensky A."/>
            <person name="Zhou K."/>
            <person name="Armbrust E.V."/>
            <person name="Bhattacharya D."/>
            <person name="Goodenough U.W."/>
            <person name="Van de Peer Y."/>
            <person name="Grigoriev I.V."/>
        </authorList>
    </citation>
    <scope>NUCLEOTIDE SEQUENCE [LARGE SCALE GENOMIC DNA]</scope>
    <source>
        <strain evidence="7">RCC299 / NOUM17</strain>
    </source>
</reference>
<dbReference type="GeneID" id="8241037"/>
<sequence length="583" mass="62246">MAREAFASGTTAMGPDVNDPFEILGVRRDRARKIAPEDLRAAFRQRAKEAHPDKGGDADSFQRLKKAFDDALAELSATVAAKGSAPQYDWRRGRTAENARPAPKTTTSTPRERPSAPVPRRDQKVSSRTSHRGTNLEAPRLVLSGCAVDGASSPVVSVATSPGGNFVATASLGGGVRLFDSRTGVMLGAYTRECKAAKASSSRSGMVRGAVGVWFGPCGMPLVAAFADGSLAAWRINCDESRHLRSPVELLGHTHRVTAACFADSNVLCTASADSTARVWNLAEMWNSREVTSVELVGHDGALTCCAVSSGGDGLPKLLATCDARGAFCVWSMGSDFKKLYRVRWNAGGCERSNAGGFDDGIVKCLWMPRSNDSEYLATAHVMPQHNSSRVLVWRVPPRDAHGRKGRDITGYAREFPGKGRELPGRITDMVLAAQPTTKSVSSKRDSGSSDEDSSDDDDDGFLKDGVLVLSGSGGWIRGTTCMDGKTMSPLWSLTDEHSTLGSMHAVHRVAVAPSGARFASGGEDGTVRVWDSEDATAMGTFGHVSENRGRVWSIAWSEDESFLLVGYAGGTAALWNVPIEMR</sequence>
<gene>
    <name evidence="6" type="ORF">MICPUN_98627</name>
</gene>
<evidence type="ECO:0000313" key="7">
    <source>
        <dbReference type="Proteomes" id="UP000002009"/>
    </source>
</evidence>
<feature type="repeat" description="WD" evidence="3">
    <location>
        <begin position="250"/>
        <end position="282"/>
    </location>
</feature>
<feature type="compositionally biased region" description="Acidic residues" evidence="4">
    <location>
        <begin position="449"/>
        <end position="460"/>
    </location>
</feature>
<keyword evidence="1 3" id="KW-0853">WD repeat</keyword>
<organism evidence="6 7">
    <name type="scientific">Micromonas commoda (strain RCC299 / NOUM17 / CCMP2709)</name>
    <name type="common">Picoplanktonic green alga</name>
    <dbReference type="NCBI Taxonomy" id="296587"/>
    <lineage>
        <taxon>Eukaryota</taxon>
        <taxon>Viridiplantae</taxon>
        <taxon>Chlorophyta</taxon>
        <taxon>Mamiellophyceae</taxon>
        <taxon>Mamiellales</taxon>
        <taxon>Mamiellaceae</taxon>
        <taxon>Micromonas</taxon>
    </lineage>
</organism>
<dbReference type="PANTHER" id="PTHR19848:SF8">
    <property type="entry name" value="F-BOX AND WD REPEAT DOMAIN CONTAINING 7"/>
    <property type="match status" value="1"/>
</dbReference>
<dbReference type="InterPro" id="IPR036322">
    <property type="entry name" value="WD40_repeat_dom_sf"/>
</dbReference>
<name>C1DZD5_MICCC</name>
<dbReference type="CDD" id="cd06257">
    <property type="entry name" value="DnaJ"/>
    <property type="match status" value="1"/>
</dbReference>
<feature type="compositionally biased region" description="Basic and acidic residues" evidence="4">
    <location>
        <begin position="110"/>
        <end position="125"/>
    </location>
</feature>
<dbReference type="Gene3D" id="2.130.10.10">
    <property type="entry name" value="YVTN repeat-like/Quinoprotein amine dehydrogenase"/>
    <property type="match status" value="2"/>
</dbReference>
<dbReference type="STRING" id="296587.C1DZD5"/>
<dbReference type="Pfam" id="PF00400">
    <property type="entry name" value="WD40"/>
    <property type="match status" value="4"/>
</dbReference>